<gene>
    <name evidence="8" type="ORF">RXV79_00830</name>
</gene>
<dbReference type="PANTHER" id="PTHR43531:SF14">
    <property type="entry name" value="METHYL-ACCEPTING CHEMOTAXIS PROTEIN I-RELATED"/>
    <property type="match status" value="1"/>
</dbReference>
<feature type="domain" description="Methyl-accepting transducer" evidence="6">
    <location>
        <begin position="274"/>
        <end position="503"/>
    </location>
</feature>
<dbReference type="PROSITE" id="PS50111">
    <property type="entry name" value="CHEMOTAXIS_TRANSDUC_2"/>
    <property type="match status" value="1"/>
</dbReference>
<dbReference type="Pfam" id="PF00015">
    <property type="entry name" value="MCPsignal"/>
    <property type="match status" value="1"/>
</dbReference>
<keyword evidence="5" id="KW-0812">Transmembrane</keyword>
<proteinExistence type="inferred from homology"/>
<keyword evidence="5" id="KW-1133">Transmembrane helix</keyword>
<feature type="region of interest" description="Disordered" evidence="4">
    <location>
        <begin position="279"/>
        <end position="306"/>
    </location>
</feature>
<keyword evidence="5" id="KW-0472">Membrane</keyword>
<name>A0ABZ0CUG2_9BURK</name>
<dbReference type="SUPFAM" id="SSF58104">
    <property type="entry name" value="Methyl-accepting chemotaxis protein (MCP) signaling domain"/>
    <property type="match status" value="1"/>
</dbReference>
<evidence type="ECO:0000259" key="6">
    <source>
        <dbReference type="PROSITE" id="PS50111"/>
    </source>
</evidence>
<keyword evidence="3" id="KW-0807">Transducer</keyword>
<dbReference type="RefSeq" id="WP_316701405.1">
    <property type="nucleotide sequence ID" value="NZ_CP136336.1"/>
</dbReference>
<dbReference type="InterPro" id="IPR003660">
    <property type="entry name" value="HAMP_dom"/>
</dbReference>
<evidence type="ECO:0000256" key="4">
    <source>
        <dbReference type="SAM" id="MobiDB-lite"/>
    </source>
</evidence>
<dbReference type="PANTHER" id="PTHR43531">
    <property type="entry name" value="PROTEIN ICFG"/>
    <property type="match status" value="1"/>
</dbReference>
<dbReference type="InterPro" id="IPR004089">
    <property type="entry name" value="MCPsignal_dom"/>
</dbReference>
<evidence type="ECO:0000256" key="3">
    <source>
        <dbReference type="PROSITE-ProRule" id="PRU00284"/>
    </source>
</evidence>
<dbReference type="Proteomes" id="UP001303946">
    <property type="component" value="Chromosome"/>
</dbReference>
<comment type="similarity">
    <text evidence="2">Belongs to the methyl-accepting chemotaxis (MCP) protein family.</text>
</comment>
<evidence type="ECO:0000259" key="7">
    <source>
        <dbReference type="PROSITE" id="PS50885"/>
    </source>
</evidence>
<accession>A0ABZ0CUG2</accession>
<keyword evidence="1" id="KW-0488">Methylation</keyword>
<evidence type="ECO:0000313" key="9">
    <source>
        <dbReference type="Proteomes" id="UP001303946"/>
    </source>
</evidence>
<dbReference type="SMART" id="SM00283">
    <property type="entry name" value="MA"/>
    <property type="match status" value="1"/>
</dbReference>
<dbReference type="EMBL" id="CP136336">
    <property type="protein sequence ID" value="WOB08611.1"/>
    <property type="molecule type" value="Genomic_DNA"/>
</dbReference>
<evidence type="ECO:0000256" key="2">
    <source>
        <dbReference type="ARBA" id="ARBA00029447"/>
    </source>
</evidence>
<dbReference type="InterPro" id="IPR051310">
    <property type="entry name" value="MCP_chemotaxis"/>
</dbReference>
<dbReference type="InterPro" id="IPR024478">
    <property type="entry name" value="HlyB_4HB_MCP"/>
</dbReference>
<feature type="domain" description="HAMP" evidence="7">
    <location>
        <begin position="226"/>
        <end position="269"/>
    </location>
</feature>
<reference evidence="8 9" key="1">
    <citation type="submission" date="2023-10" db="EMBL/GenBank/DDBJ databases">
        <title>Bacteria for the degradation of biodegradable plastic PBAT(Polybutylene adipate terephthalate).</title>
        <authorList>
            <person name="Weon H.-Y."/>
            <person name="Yeon J."/>
        </authorList>
    </citation>
    <scope>NUCLEOTIDE SEQUENCE [LARGE SCALE GENOMIC DNA]</scope>
    <source>
        <strain evidence="8 9">SBD 7-3</strain>
    </source>
</reference>
<organism evidence="8 9">
    <name type="scientific">Piscinibacter gummiphilus</name>
    <dbReference type="NCBI Taxonomy" id="946333"/>
    <lineage>
        <taxon>Bacteria</taxon>
        <taxon>Pseudomonadati</taxon>
        <taxon>Pseudomonadota</taxon>
        <taxon>Betaproteobacteria</taxon>
        <taxon>Burkholderiales</taxon>
        <taxon>Sphaerotilaceae</taxon>
        <taxon>Piscinibacter</taxon>
    </lineage>
</organism>
<dbReference type="CDD" id="cd11386">
    <property type="entry name" value="MCP_signal"/>
    <property type="match status" value="1"/>
</dbReference>
<protein>
    <submittedName>
        <fullName evidence="8">Methyl-accepting chemotaxis protein</fullName>
    </submittedName>
</protein>
<dbReference type="Pfam" id="PF12729">
    <property type="entry name" value="4HB_MCP_1"/>
    <property type="match status" value="1"/>
</dbReference>
<evidence type="ECO:0000313" key="8">
    <source>
        <dbReference type="EMBL" id="WOB08611.1"/>
    </source>
</evidence>
<evidence type="ECO:0000256" key="5">
    <source>
        <dbReference type="SAM" id="Phobius"/>
    </source>
</evidence>
<dbReference type="Gene3D" id="1.10.287.950">
    <property type="entry name" value="Methyl-accepting chemotaxis protein"/>
    <property type="match status" value="1"/>
</dbReference>
<keyword evidence="9" id="KW-1185">Reference proteome</keyword>
<sequence length="526" mass="55001">MFKNLRLGARLMLAFATLIVMGALVAAFGIHGLSRLNTVNDSLYDNELLGISYVKEANINLIYAGRARAQFSLASSEAERQAALATFKESAATMRAWLDKARPLFYTPKGQEQFDKLEAMIKTWLPTAESYLAAAATKPLQSADPELSKLDIAVRQSNKAVDEQLTLLTKVKEEDGSAAAKEGTELFRFVSLVMGVLTTLSALIGVGVGVLITRGITRALGGEPADVAVVANAVATGNLTTRIDTSRAIPGSVVAAMDHMQQSLRKVVSQVRSSSDSIATGSSQIATGNADLSQRTEEQASNLQQTAASMEELTATVKTNADTARQATQLAGSATEAAGQGGVVVGQVVRTMEGITASSKKIADIIGVIDGIAFQTNILALNAAVEAARAGEQGRGFAVVASEVRTLAQRSAAAAKEIKGLITESVEKVEAGSQQVGEAGRAMDEIVAQVKRVSDLIGEIGSATHEQTQGISQIGDAVSQLDQVTQQNAALVEESAAAADSLNQQASRLVEAVGLFKLDEAEQAAA</sequence>
<feature type="transmembrane region" description="Helical" evidence="5">
    <location>
        <begin position="189"/>
        <end position="212"/>
    </location>
</feature>
<evidence type="ECO:0000256" key="1">
    <source>
        <dbReference type="ARBA" id="ARBA00022481"/>
    </source>
</evidence>
<dbReference type="PROSITE" id="PS50885">
    <property type="entry name" value="HAMP"/>
    <property type="match status" value="1"/>
</dbReference>